<reference evidence="3" key="1">
    <citation type="journal article" date="2023" name="Mol. Phylogenet. Evol.">
        <title>Genome-scale phylogeny and comparative genomics of the fungal order Sordariales.</title>
        <authorList>
            <person name="Hensen N."/>
            <person name="Bonometti L."/>
            <person name="Westerberg I."/>
            <person name="Brannstrom I.O."/>
            <person name="Guillou S."/>
            <person name="Cros-Aarteil S."/>
            <person name="Calhoun S."/>
            <person name="Haridas S."/>
            <person name="Kuo A."/>
            <person name="Mondo S."/>
            <person name="Pangilinan J."/>
            <person name="Riley R."/>
            <person name="LaButti K."/>
            <person name="Andreopoulos B."/>
            <person name="Lipzen A."/>
            <person name="Chen C."/>
            <person name="Yan M."/>
            <person name="Daum C."/>
            <person name="Ng V."/>
            <person name="Clum A."/>
            <person name="Steindorff A."/>
            <person name="Ohm R.A."/>
            <person name="Martin F."/>
            <person name="Silar P."/>
            <person name="Natvig D.O."/>
            <person name="Lalanne C."/>
            <person name="Gautier V."/>
            <person name="Ament-Velasquez S.L."/>
            <person name="Kruys A."/>
            <person name="Hutchinson M.I."/>
            <person name="Powell A.J."/>
            <person name="Barry K."/>
            <person name="Miller A.N."/>
            <person name="Grigoriev I.V."/>
            <person name="Debuchy R."/>
            <person name="Gladieux P."/>
            <person name="Hiltunen Thoren M."/>
            <person name="Johannesson H."/>
        </authorList>
    </citation>
    <scope>NUCLEOTIDE SEQUENCE</scope>
    <source>
        <strain evidence="3">CBS 955.72</strain>
    </source>
</reference>
<comment type="caution">
    <text evidence="3">The sequence shown here is derived from an EMBL/GenBank/DDBJ whole genome shotgun (WGS) entry which is preliminary data.</text>
</comment>
<sequence length="902" mass="98835">MEPQANDPPQTPQTTTHPHIATPPLTEPPQPSTSVPALRFPRPQGSQQLANWISNSSPDIREPPIMSDTGSLADSAYEIINGTDSESQDGLLSGSIGSLEVHHPDDVHSLDGSETRYDSDTDDESDQSSRASSIRYADQILQNPSTQVPADSLRYGSTSSTEGSGVILGSIEFQEGSDGEMVNPDNISVKHAVRECTGQETAAVVKQLNMSDAPNRLVATIRQTMSPAYLSTTEPLRVLYVGFPEAKRGIVLKISNAIWASPKQGVRDEDTFSRHREGVFNIVPISSFGPTPELDLMEASQYQIKVEHCTAASEFHGSTMYSITIGEDVSNLKTYSTILSPEGSFMKPNWTLPHIAIFYCADDDDERDEQTREAAWKFMKTHEVPCIFVSEFEAIGKPMADRWGKYVDERAVHLCLESRDPERPIPPQRFPIDLASFLNIDARQMNRNLAHLTGLSESPGKPGILEHVPSKTPLRANLRKAWGRRPSRQQVLMSIEQNKWFVAMLIPIIMALLAPFISAFFTSMGVASPIQQAPLSDVLGTSSPTCVGCLSTSTGPAATSTTTVVINVTSTKTVQMSHAQPSTSTLASALSFAGFLSDKPSSVPTDPEVKKTVCSVRVYSPNEVLVTIPSRSKASWLAKGAIDIDVFRSDQPIKTKLSSVDEGIIVEMTPKDAYGTLNVSVVTTRKPKINETFEVDFGKAAVVEAFEAGMNILQDLAKKVYSTVDEAVNVVEDTSVPVSAGVTKLQNEATSVLENALEAGKNQYEEAVNRVKHSLGPKYEKVSLKGAKAMMSHHIKSARRIRAEADISILQAQITSKLLWLKIQGKKDEVAEYKRNASLFLKMKYAEILEAYEEQEKSKLSSTDGCAKDGYSVFGKRSHWPGKKHAQSSDTNDRRWKKMIIG</sequence>
<evidence type="ECO:0000256" key="1">
    <source>
        <dbReference type="SAM" id="MobiDB-lite"/>
    </source>
</evidence>
<keyword evidence="2" id="KW-1133">Transmembrane helix</keyword>
<protein>
    <submittedName>
        <fullName evidence="3">Uncharacterized protein</fullName>
    </submittedName>
</protein>
<feature type="compositionally biased region" description="Basic and acidic residues" evidence="1">
    <location>
        <begin position="100"/>
        <end position="119"/>
    </location>
</feature>
<keyword evidence="4" id="KW-1185">Reference proteome</keyword>
<dbReference type="EMBL" id="JAUIQD010000003">
    <property type="protein sequence ID" value="KAK3357288.1"/>
    <property type="molecule type" value="Genomic_DNA"/>
</dbReference>
<feature type="compositionally biased region" description="Low complexity" evidence="1">
    <location>
        <begin position="12"/>
        <end position="24"/>
    </location>
</feature>
<feature type="transmembrane region" description="Helical" evidence="2">
    <location>
        <begin position="500"/>
        <end position="521"/>
    </location>
</feature>
<gene>
    <name evidence="3" type="ORF">B0T25DRAFT_152886</name>
</gene>
<dbReference type="AlphaFoldDB" id="A0AAJ0HM59"/>
<organism evidence="3 4">
    <name type="scientific">Lasiosphaeria hispida</name>
    <dbReference type="NCBI Taxonomy" id="260671"/>
    <lineage>
        <taxon>Eukaryota</taxon>
        <taxon>Fungi</taxon>
        <taxon>Dikarya</taxon>
        <taxon>Ascomycota</taxon>
        <taxon>Pezizomycotina</taxon>
        <taxon>Sordariomycetes</taxon>
        <taxon>Sordariomycetidae</taxon>
        <taxon>Sordariales</taxon>
        <taxon>Lasiosphaeriaceae</taxon>
        <taxon>Lasiosphaeria</taxon>
    </lineage>
</organism>
<evidence type="ECO:0000256" key="2">
    <source>
        <dbReference type="SAM" id="Phobius"/>
    </source>
</evidence>
<proteinExistence type="predicted"/>
<feature type="compositionally biased region" description="Polar residues" evidence="1">
    <location>
        <begin position="44"/>
        <end position="58"/>
    </location>
</feature>
<evidence type="ECO:0000313" key="3">
    <source>
        <dbReference type="EMBL" id="KAK3357288.1"/>
    </source>
</evidence>
<evidence type="ECO:0000313" key="4">
    <source>
        <dbReference type="Proteomes" id="UP001275084"/>
    </source>
</evidence>
<name>A0AAJ0HM59_9PEZI</name>
<feature type="region of interest" description="Disordered" evidence="1">
    <location>
        <begin position="1"/>
        <end position="72"/>
    </location>
</feature>
<dbReference type="Proteomes" id="UP001275084">
    <property type="component" value="Unassembled WGS sequence"/>
</dbReference>
<keyword evidence="2" id="KW-0472">Membrane</keyword>
<reference evidence="3" key="2">
    <citation type="submission" date="2023-06" db="EMBL/GenBank/DDBJ databases">
        <authorList>
            <consortium name="Lawrence Berkeley National Laboratory"/>
            <person name="Haridas S."/>
            <person name="Hensen N."/>
            <person name="Bonometti L."/>
            <person name="Westerberg I."/>
            <person name="Brannstrom I.O."/>
            <person name="Guillou S."/>
            <person name="Cros-Aarteil S."/>
            <person name="Calhoun S."/>
            <person name="Kuo A."/>
            <person name="Mondo S."/>
            <person name="Pangilinan J."/>
            <person name="Riley R."/>
            <person name="Labutti K."/>
            <person name="Andreopoulos B."/>
            <person name="Lipzen A."/>
            <person name="Chen C."/>
            <person name="Yanf M."/>
            <person name="Daum C."/>
            <person name="Ng V."/>
            <person name="Clum A."/>
            <person name="Steindorff A."/>
            <person name="Ohm R."/>
            <person name="Martin F."/>
            <person name="Silar P."/>
            <person name="Natvig D."/>
            <person name="Lalanne C."/>
            <person name="Gautier V."/>
            <person name="Ament-Velasquez S.L."/>
            <person name="Kruys A."/>
            <person name="Hutchinson M.I."/>
            <person name="Powell A.J."/>
            <person name="Barry K."/>
            <person name="Miller A.N."/>
            <person name="Grigoriev I.V."/>
            <person name="Debuchy R."/>
            <person name="Gladieux P."/>
            <person name="Thoren M.H."/>
            <person name="Johannesson H."/>
        </authorList>
    </citation>
    <scope>NUCLEOTIDE SEQUENCE</scope>
    <source>
        <strain evidence="3">CBS 955.72</strain>
    </source>
</reference>
<feature type="region of interest" description="Disordered" evidence="1">
    <location>
        <begin position="84"/>
        <end position="162"/>
    </location>
</feature>
<accession>A0AAJ0HM59</accession>
<feature type="compositionally biased region" description="Polar residues" evidence="1">
    <location>
        <begin position="140"/>
        <end position="162"/>
    </location>
</feature>
<keyword evidence="2" id="KW-0812">Transmembrane</keyword>